<reference evidence="2" key="1">
    <citation type="submission" date="2016-10" db="EMBL/GenBank/DDBJ databases">
        <authorList>
            <person name="Varghese N."/>
        </authorList>
    </citation>
    <scope>NUCLEOTIDE SEQUENCE [LARGE SCALE GENOMIC DNA]</scope>
    <source>
        <strain evidence="2">HL 19</strain>
    </source>
</reference>
<sequence>MACHLEEVAPWGRSFEEYRDLFRLEDADLERSILGVGDGPASFNAELTRRGGTVVSADPLYRFPPTAIRRRIDRARPGIEAELMANLEGYSWDYHGSVGDLIEARRAAMDAFLEDLEGGEHSGRYVAAELPRLPFADGAFDLALISHLLFSYSGRLSPAFHLQAAGEAARVAREVRIFPLLGLEGLPALDVAPVWEWLEGQGWTVTVEEVAYELQPGGNRMLRARFTPA</sequence>
<name>A0A0P9C8D5_9GAMM</name>
<dbReference type="STRING" id="381306.AN478_03870"/>
<dbReference type="InterPro" id="IPR029063">
    <property type="entry name" value="SAM-dependent_MTases_sf"/>
</dbReference>
<dbReference type="Gene3D" id="3.40.50.150">
    <property type="entry name" value="Vaccinia Virus protein VP39"/>
    <property type="match status" value="1"/>
</dbReference>
<dbReference type="OrthoDB" id="9787807at2"/>
<evidence type="ECO:0008006" key="3">
    <source>
        <dbReference type="Google" id="ProtNLM"/>
    </source>
</evidence>
<keyword evidence="2" id="KW-1185">Reference proteome</keyword>
<dbReference type="EMBL" id="FMUN01000005">
    <property type="protein sequence ID" value="SCY39770.1"/>
    <property type="molecule type" value="Genomic_DNA"/>
</dbReference>
<dbReference type="Proteomes" id="UP000183104">
    <property type="component" value="Unassembled WGS sequence"/>
</dbReference>
<evidence type="ECO:0000313" key="1">
    <source>
        <dbReference type="EMBL" id="SCY39770.1"/>
    </source>
</evidence>
<protein>
    <recommendedName>
        <fullName evidence="3">Methyltransferase domain-containing protein</fullName>
    </recommendedName>
</protein>
<organism evidence="1 2">
    <name type="scientific">Thiohalorhabdus denitrificans</name>
    <dbReference type="NCBI Taxonomy" id="381306"/>
    <lineage>
        <taxon>Bacteria</taxon>
        <taxon>Pseudomonadati</taxon>
        <taxon>Pseudomonadota</taxon>
        <taxon>Gammaproteobacteria</taxon>
        <taxon>Thiohalorhabdales</taxon>
        <taxon>Thiohalorhabdaceae</taxon>
        <taxon>Thiohalorhabdus</taxon>
    </lineage>
</organism>
<proteinExistence type="predicted"/>
<evidence type="ECO:0000313" key="2">
    <source>
        <dbReference type="Proteomes" id="UP000183104"/>
    </source>
</evidence>
<gene>
    <name evidence="1" type="ORF">SAMN05661077_2004</name>
</gene>
<accession>A0A0P9C8D5</accession>
<dbReference type="AlphaFoldDB" id="A0A0P9C8D5"/>
<dbReference type="PATRIC" id="fig|381306.5.peg.1262"/>